<sequence length="168" mass="20338">MCENTNTIQQQEEIPPFPDIKGENIYQITSQKNQYIIRKQRNNKSITIGSYPTYELALLIKSYLDFRNWNQDSINTISTITDEIQNRNRYIYKKNENYCIKKYKNGNYIYYGYYDDINEAIFVKNNLINCGWKKELVSIFKSEFDPDTFENNYFYDTTDFFENWKKLT</sequence>
<evidence type="ECO:0000313" key="1">
    <source>
        <dbReference type="EMBL" id="PAV07978.1"/>
    </source>
</evidence>
<gene>
    <name evidence="1" type="ORF">ASJ82_01690</name>
    <name evidence="2" type="ORF">MSCUN_02540</name>
</gene>
<dbReference type="AlphaFoldDB" id="A0A2A2HF77"/>
<organism evidence="1 3">
    <name type="scientific">Methanosphaera cuniculi</name>
    <dbReference type="NCBI Taxonomy" id="1077256"/>
    <lineage>
        <taxon>Archaea</taxon>
        <taxon>Methanobacteriati</taxon>
        <taxon>Methanobacteriota</taxon>
        <taxon>Methanomada group</taxon>
        <taxon>Methanobacteria</taxon>
        <taxon>Methanobacteriales</taxon>
        <taxon>Methanobacteriaceae</taxon>
        <taxon>Methanosphaera</taxon>
    </lineage>
</organism>
<keyword evidence="3" id="KW-1185">Reference proteome</keyword>
<dbReference type="EMBL" id="LWMS01000008">
    <property type="protein sequence ID" value="PWL08816.1"/>
    <property type="molecule type" value="Genomic_DNA"/>
</dbReference>
<reference evidence="1 3" key="2">
    <citation type="journal article" date="2017" name="BMC Genomics">
        <title>Genomic analysis of methanogenic archaea reveals a shift towards energy conservation.</title>
        <authorList>
            <person name="Gilmore S.P."/>
            <person name="Henske J.K."/>
            <person name="Sexton J.A."/>
            <person name="Solomon K.V."/>
            <person name="Seppala S."/>
            <person name="Yoo J.I."/>
            <person name="Huyett L.M."/>
            <person name="Pressman A."/>
            <person name="Cogan J.Z."/>
            <person name="Kivenson V."/>
            <person name="Peng X."/>
            <person name="Tan Y."/>
            <person name="Valentine D.L."/>
            <person name="O'Malley M.A."/>
        </authorList>
    </citation>
    <scope>NUCLEOTIDE SEQUENCE [LARGE SCALE GENOMIC DNA]</scope>
    <source>
        <strain evidence="1 3">1R-7</strain>
    </source>
</reference>
<evidence type="ECO:0000313" key="3">
    <source>
        <dbReference type="Proteomes" id="UP000217528"/>
    </source>
</evidence>
<name>A0A2A2HF77_9EURY</name>
<protein>
    <submittedName>
        <fullName evidence="1">Uncharacterized protein</fullName>
    </submittedName>
</protein>
<dbReference type="EMBL" id="LMVN01000004">
    <property type="protein sequence ID" value="PAV07978.1"/>
    <property type="molecule type" value="Genomic_DNA"/>
</dbReference>
<proteinExistence type="predicted"/>
<comment type="caution">
    <text evidence="1">The sequence shown here is derived from an EMBL/GenBank/DDBJ whole genome shotgun (WGS) entry which is preliminary data.</text>
</comment>
<accession>A0A2A2HF77</accession>
<dbReference type="Proteomes" id="UP000246004">
    <property type="component" value="Unassembled WGS sequence"/>
</dbReference>
<evidence type="ECO:0000313" key="4">
    <source>
        <dbReference type="Proteomes" id="UP000246004"/>
    </source>
</evidence>
<dbReference type="RefSeq" id="WP_095608183.1">
    <property type="nucleotide sequence ID" value="NZ_LMVN01000004.1"/>
</dbReference>
<evidence type="ECO:0000313" key="2">
    <source>
        <dbReference type="EMBL" id="PWL08816.1"/>
    </source>
</evidence>
<dbReference type="Proteomes" id="UP000217528">
    <property type="component" value="Unassembled WGS sequence"/>
</dbReference>
<reference evidence="2 4" key="1">
    <citation type="submission" date="2016-04" db="EMBL/GenBank/DDBJ databases">
        <title>Genome sequence of Methanosphaera cuniculi DSM 4103.</title>
        <authorList>
            <person name="Poehlein A."/>
            <person name="Seedorf H."/>
            <person name="Daniel R."/>
        </authorList>
    </citation>
    <scope>NUCLEOTIDE SEQUENCE [LARGE SCALE GENOMIC DNA]</scope>
    <source>
        <strain evidence="2 4">DSM 4103</strain>
    </source>
</reference>